<gene>
    <name evidence="3" type="ORF">KEM09_10035</name>
</gene>
<dbReference type="RefSeq" id="WP_212228004.1">
    <property type="nucleotide sequence ID" value="NZ_JAGUCN010000010.1"/>
</dbReference>
<dbReference type="Proteomes" id="UP000721861">
    <property type="component" value="Unassembled WGS sequence"/>
</dbReference>
<evidence type="ECO:0000313" key="4">
    <source>
        <dbReference type="Proteomes" id="UP000721861"/>
    </source>
</evidence>
<keyword evidence="2" id="KW-1133">Transmembrane helix</keyword>
<evidence type="ECO:0000256" key="2">
    <source>
        <dbReference type="SAM" id="Phobius"/>
    </source>
</evidence>
<keyword evidence="4" id="KW-1185">Reference proteome</keyword>
<organism evidence="3 4">
    <name type="scientific">Carboxylicivirga mesophila</name>
    <dbReference type="NCBI Taxonomy" id="1166478"/>
    <lineage>
        <taxon>Bacteria</taxon>
        <taxon>Pseudomonadati</taxon>
        <taxon>Bacteroidota</taxon>
        <taxon>Bacteroidia</taxon>
        <taxon>Marinilabiliales</taxon>
        <taxon>Marinilabiliaceae</taxon>
        <taxon>Carboxylicivirga</taxon>
    </lineage>
</organism>
<dbReference type="PRINTS" id="PR01490">
    <property type="entry name" value="RTXTOXIND"/>
</dbReference>
<dbReference type="InterPro" id="IPR050739">
    <property type="entry name" value="MFP"/>
</dbReference>
<reference evidence="3 4" key="1">
    <citation type="journal article" date="2014" name="Int. J. Syst. Evol. Microbiol.">
        <title>Carboxylicivirga gen. nov. in the family Marinilabiliaceae with two novel species, Carboxylicivirga mesophila sp. nov. and Carboxylicivirga taeanensis sp. nov., and reclassification of Cytophaga fermentans as Saccharicrinis fermentans gen. nov., comb. nov.</title>
        <authorList>
            <person name="Yang S.H."/>
            <person name="Seo H.S."/>
            <person name="Woo J.H."/>
            <person name="Oh H.M."/>
            <person name="Jang H."/>
            <person name="Lee J.H."/>
            <person name="Kim S.J."/>
            <person name="Kwon K.K."/>
        </authorList>
    </citation>
    <scope>NUCLEOTIDE SEQUENCE [LARGE SCALE GENOMIC DNA]</scope>
    <source>
        <strain evidence="3 4">JCM 18290</strain>
    </source>
</reference>
<dbReference type="EMBL" id="JAGUCN010000010">
    <property type="protein sequence ID" value="MBS2211744.1"/>
    <property type="molecule type" value="Genomic_DNA"/>
</dbReference>
<sequence>MLDISNNSVKNDIELSQFKSYQIILKCQVKQAPIYVMLGCFVVLLIGLFLPWTQNISTKGYVTTRQPEQHPQAIQSVISGRIEEWFVREGDFVNQGDTILHISEVKAEYFDPNLIANTTEQLEAKNQSRTSYDSKIEALKKQYRALDEGLALKRQQTLQKLAQERNKSSMDSIDLEVFRNNLAIAVNQYSRTKELYDKGLKTLSELQEKQYKKQEAEAKVSVQQNKWINQQNTVGILTIELLAIEQEYTDKLAKSQSDLQSAISAKMENEATIAKLKSTISNYSMRQQYYYLTAPQSGYVTKILRKGIGETIKEGSDIAIIVPDNYDLAVEVYLKPNDLPLLHVGNSARLRFDGWPAIVISGWPQSSTGVFNGTIVAIDQYISDNGHYRVLISPEVADRPWPEQLRVGAGTEAFLLLNKVPVWYELWRQLNGFPPDFYQSGVDKEEVKLKAPIKSIK</sequence>
<keyword evidence="2" id="KW-0472">Membrane</keyword>
<dbReference type="Gene3D" id="2.40.50.100">
    <property type="match status" value="1"/>
</dbReference>
<dbReference type="PANTHER" id="PTHR30386:SF18">
    <property type="entry name" value="INNER MEMBRANE PROTEIN YIAV-RELATED"/>
    <property type="match status" value="1"/>
</dbReference>
<dbReference type="InterPro" id="IPR011053">
    <property type="entry name" value="Single_hybrid_motif"/>
</dbReference>
<dbReference type="SUPFAM" id="SSF51230">
    <property type="entry name" value="Single hybrid motif"/>
    <property type="match status" value="1"/>
</dbReference>
<feature type="transmembrane region" description="Helical" evidence="2">
    <location>
        <begin position="32"/>
        <end position="52"/>
    </location>
</feature>
<name>A0ABS5K9V6_9BACT</name>
<keyword evidence="2" id="KW-0812">Transmembrane</keyword>
<dbReference type="PANTHER" id="PTHR30386">
    <property type="entry name" value="MEMBRANE FUSION SUBUNIT OF EMRAB-TOLC MULTIDRUG EFFLUX PUMP"/>
    <property type="match status" value="1"/>
</dbReference>
<evidence type="ECO:0000313" key="3">
    <source>
        <dbReference type="EMBL" id="MBS2211744.1"/>
    </source>
</evidence>
<feature type="coiled-coil region" evidence="1">
    <location>
        <begin position="122"/>
        <end position="156"/>
    </location>
</feature>
<evidence type="ECO:0000256" key="1">
    <source>
        <dbReference type="SAM" id="Coils"/>
    </source>
</evidence>
<accession>A0ABS5K9V6</accession>
<protein>
    <submittedName>
        <fullName evidence="3">HlyD family efflux transporter periplasmic adaptor subunit</fullName>
    </submittedName>
</protein>
<comment type="caution">
    <text evidence="3">The sequence shown here is derived from an EMBL/GenBank/DDBJ whole genome shotgun (WGS) entry which is preliminary data.</text>
</comment>
<keyword evidence="1" id="KW-0175">Coiled coil</keyword>
<proteinExistence type="predicted"/>